<dbReference type="Proteomes" id="UP001165679">
    <property type="component" value="Unassembled WGS sequence"/>
</dbReference>
<dbReference type="PANTHER" id="PTHR37423:SF2">
    <property type="entry name" value="MEMBRANE-BOUND LYTIC MUREIN TRANSGLYCOSYLASE C"/>
    <property type="match status" value="1"/>
</dbReference>
<dbReference type="RefSeq" id="WP_264714177.1">
    <property type="nucleotide sequence ID" value="NZ_JAPDNT010000008.1"/>
</dbReference>
<evidence type="ECO:0000259" key="4">
    <source>
        <dbReference type="Pfam" id="PF01464"/>
    </source>
</evidence>
<dbReference type="GO" id="GO:0004553">
    <property type="term" value="F:hydrolase activity, hydrolyzing O-glycosyl compounds"/>
    <property type="evidence" value="ECO:0007669"/>
    <property type="project" value="InterPro"/>
</dbReference>
<organism evidence="5 6">
    <name type="scientific">Limobrevibacterium gyesilva</name>
    <dbReference type="NCBI Taxonomy" id="2991712"/>
    <lineage>
        <taxon>Bacteria</taxon>
        <taxon>Pseudomonadati</taxon>
        <taxon>Pseudomonadota</taxon>
        <taxon>Alphaproteobacteria</taxon>
        <taxon>Acetobacterales</taxon>
        <taxon>Acetobacteraceae</taxon>
        <taxon>Limobrevibacterium</taxon>
    </lineage>
</organism>
<dbReference type="SUPFAM" id="SSF53955">
    <property type="entry name" value="Lysozyme-like"/>
    <property type="match status" value="1"/>
</dbReference>
<dbReference type="SUPFAM" id="SSF48435">
    <property type="entry name" value="Bacterial muramidases"/>
    <property type="match status" value="1"/>
</dbReference>
<evidence type="ECO:0000313" key="5">
    <source>
        <dbReference type="EMBL" id="MCW3475468.1"/>
    </source>
</evidence>
<feature type="non-terminal residue" evidence="5">
    <location>
        <position position="1"/>
    </location>
</feature>
<comment type="similarity">
    <text evidence="2">Belongs to the virb1 family.</text>
</comment>
<name>A0AA41YNQ7_9PROT</name>
<comment type="similarity">
    <text evidence="1">Belongs to the transglycosylase Slt family.</text>
</comment>
<feature type="domain" description="Transglycosylase SLT" evidence="4">
    <location>
        <begin position="262"/>
        <end position="366"/>
    </location>
</feature>
<keyword evidence="3" id="KW-0732">Signal</keyword>
<dbReference type="InterPro" id="IPR008258">
    <property type="entry name" value="Transglycosylase_SLT_dom_1"/>
</dbReference>
<dbReference type="Gene3D" id="1.10.530.10">
    <property type="match status" value="1"/>
</dbReference>
<dbReference type="AlphaFoldDB" id="A0AA41YNQ7"/>
<gene>
    <name evidence="5" type="ORF">OL599_12865</name>
</gene>
<evidence type="ECO:0000256" key="2">
    <source>
        <dbReference type="ARBA" id="ARBA00009387"/>
    </source>
</evidence>
<keyword evidence="6" id="KW-1185">Reference proteome</keyword>
<dbReference type="InterPro" id="IPR023346">
    <property type="entry name" value="Lysozyme-like_dom_sf"/>
</dbReference>
<dbReference type="CDD" id="cd13401">
    <property type="entry name" value="Slt70-like"/>
    <property type="match status" value="1"/>
</dbReference>
<evidence type="ECO:0000256" key="1">
    <source>
        <dbReference type="ARBA" id="ARBA00007734"/>
    </source>
</evidence>
<dbReference type="GO" id="GO:0042597">
    <property type="term" value="C:periplasmic space"/>
    <property type="evidence" value="ECO:0007669"/>
    <property type="project" value="InterPro"/>
</dbReference>
<dbReference type="PANTHER" id="PTHR37423">
    <property type="entry name" value="SOLUBLE LYTIC MUREIN TRANSGLYCOSYLASE-RELATED"/>
    <property type="match status" value="1"/>
</dbReference>
<dbReference type="Pfam" id="PF01464">
    <property type="entry name" value="SLT"/>
    <property type="match status" value="1"/>
</dbReference>
<dbReference type="Gene3D" id="1.25.20.10">
    <property type="entry name" value="Bacterial muramidases"/>
    <property type="match status" value="1"/>
</dbReference>
<evidence type="ECO:0000256" key="3">
    <source>
        <dbReference type="ARBA" id="ARBA00022729"/>
    </source>
</evidence>
<comment type="caution">
    <text evidence="5">The sequence shown here is derived from an EMBL/GenBank/DDBJ whole genome shotgun (WGS) entry which is preliminary data.</text>
</comment>
<accession>A0AA41YNQ7</accession>
<reference evidence="5" key="1">
    <citation type="submission" date="2022-09" db="EMBL/GenBank/DDBJ databases">
        <title>Rhodovastum sp. nov. RN2-1 isolated from soil in Seongnam, South Korea.</title>
        <authorList>
            <person name="Le N.T."/>
        </authorList>
    </citation>
    <scope>NUCLEOTIDE SEQUENCE</scope>
    <source>
        <strain evidence="5">RN2-1</strain>
    </source>
</reference>
<proteinExistence type="inferred from homology"/>
<sequence length="419" mass="44835">QARWLRRAGQDDAALALWTAAGAAAERAAPAERQSAFWDERNIMARRRLRQGDAKGAYALAAGHAQTGGEQVVDAEFLAGFIALRKLGDPATATRHFSALAELSKAAITQGRAHYWLGRTAEARGDAAGARAEYAAAAAWPNTFYGQLAALKLGDSPAALAARITALRDPPWDAARALDFAGRELARAAAYLTSWSEPRRAQPFLLRLDDIAPDPADRALTARLATGFGLPETAVAIARRAGRDGLVLPETGWPLAADPPKTAGTEPALVLGIIRQESSFDSATVSPAGARGLMQLMPATASSVAKKLGATPSVPALTFDPGYNMRLGTAYLRDLLDQFGNAVPLAVAGYNAGPNRVQEWLATNGDPRGGVGQVDIIDWIEQIPFGETRNYVQRVIENEVVYRARRHEPLAHPLAQWLR</sequence>
<dbReference type="InterPro" id="IPR008939">
    <property type="entry name" value="Lytic_TGlycosylase_superhlx_U"/>
</dbReference>
<dbReference type="EMBL" id="JAPDNT010000008">
    <property type="protein sequence ID" value="MCW3475468.1"/>
    <property type="molecule type" value="Genomic_DNA"/>
</dbReference>
<protein>
    <submittedName>
        <fullName evidence="5">Lytic transglycosylase domain-containing protein</fullName>
    </submittedName>
</protein>
<reference evidence="5" key="2">
    <citation type="submission" date="2022-10" db="EMBL/GenBank/DDBJ databases">
        <authorList>
            <person name="Trinh H.N."/>
        </authorList>
    </citation>
    <scope>NUCLEOTIDE SEQUENCE</scope>
    <source>
        <strain evidence="5">RN2-1</strain>
    </source>
</reference>
<evidence type="ECO:0000313" key="6">
    <source>
        <dbReference type="Proteomes" id="UP001165679"/>
    </source>
</evidence>